<evidence type="ECO:0000313" key="1">
    <source>
        <dbReference type="EMBL" id="CAB4677967.1"/>
    </source>
</evidence>
<proteinExistence type="predicted"/>
<dbReference type="AlphaFoldDB" id="A0A6J6MVE5"/>
<gene>
    <name evidence="1" type="ORF">UFOPK2310_01036</name>
</gene>
<accession>A0A6J6MVE5</accession>
<organism evidence="1">
    <name type="scientific">freshwater metagenome</name>
    <dbReference type="NCBI Taxonomy" id="449393"/>
    <lineage>
        <taxon>unclassified sequences</taxon>
        <taxon>metagenomes</taxon>
        <taxon>ecological metagenomes</taxon>
    </lineage>
</organism>
<reference evidence="1" key="1">
    <citation type="submission" date="2020-05" db="EMBL/GenBank/DDBJ databases">
        <authorList>
            <person name="Chiriac C."/>
            <person name="Salcher M."/>
            <person name="Ghai R."/>
            <person name="Kavagutti S V."/>
        </authorList>
    </citation>
    <scope>NUCLEOTIDE SEQUENCE</scope>
</reference>
<name>A0A6J6MVE5_9ZZZZ</name>
<sequence length="172" mass="17662">MKISHLTIMATTLVIAGAALAAPAQAVKLVPSDTACSYIYKNGEPTTMTFACLSVAKSPLPAGKTATFTGTLSSKAMSNLAEWTTGGNTVCLDRYPAKANNNSSMPRTPLTKACSPVKKNGTFTINADLSVKGTYYYGLSMGPCTGSTALCGNGDPGLVGVEGPDVVQLQTT</sequence>
<dbReference type="EMBL" id="CAEZWW010000127">
    <property type="protein sequence ID" value="CAB4677967.1"/>
    <property type="molecule type" value="Genomic_DNA"/>
</dbReference>
<protein>
    <submittedName>
        <fullName evidence="1">Unannotated protein</fullName>
    </submittedName>
</protein>